<reference evidence="8" key="2">
    <citation type="submission" date="2025-08" db="UniProtKB">
        <authorList>
            <consortium name="RefSeq"/>
        </authorList>
    </citation>
    <scope>IDENTIFICATION</scope>
</reference>
<feature type="transmembrane region" description="Helical" evidence="6">
    <location>
        <begin position="51"/>
        <end position="73"/>
    </location>
</feature>
<name>A0A1U8IST2_GOSHI</name>
<dbReference type="GeneID" id="107899899"/>
<evidence type="ECO:0000313" key="7">
    <source>
        <dbReference type="Proteomes" id="UP000818029"/>
    </source>
</evidence>
<dbReference type="GO" id="GO:0005886">
    <property type="term" value="C:plasma membrane"/>
    <property type="evidence" value="ECO:0000318"/>
    <property type="project" value="GO_Central"/>
</dbReference>
<dbReference type="OMA" id="RIVNDEC"/>
<organism evidence="7 8">
    <name type="scientific">Gossypium hirsutum</name>
    <name type="common">Upland cotton</name>
    <name type="synonym">Gossypium mexicanum</name>
    <dbReference type="NCBI Taxonomy" id="3635"/>
    <lineage>
        <taxon>Eukaryota</taxon>
        <taxon>Viridiplantae</taxon>
        <taxon>Streptophyta</taxon>
        <taxon>Embryophyta</taxon>
        <taxon>Tracheophyta</taxon>
        <taxon>Spermatophyta</taxon>
        <taxon>Magnoliopsida</taxon>
        <taxon>eudicotyledons</taxon>
        <taxon>Gunneridae</taxon>
        <taxon>Pentapetalae</taxon>
        <taxon>rosids</taxon>
        <taxon>malvids</taxon>
        <taxon>Malvales</taxon>
        <taxon>Malvaceae</taxon>
        <taxon>Malvoideae</taxon>
        <taxon>Gossypium</taxon>
    </lineage>
</organism>
<sequence length="271" mass="31358">MSSFSLTNDSLLGILNIIKFLFSITILLVGILLSENAALTDCDRFFYKPLIWFRVFLLLVSLTGFIGACFYGHLPRMLWVYHVLMFLLIVAGIIFTIFAFAVTNKGGGRLLPGAGYKVYRLGDYSNWLQNRLNNNRDWNKIKTCLVESKVCSDLYSKYWDVSFNKFHQKPLNPIQTGCCKPPNECGFTYVNPARWVEENWQVYGENPDCKAWDNDQNILCYNCESCKAGVLDNIKHSWKKVQWFYVRCQMLLIIMYAVGCFAFRNILIDES</sequence>
<evidence type="ECO:0000256" key="3">
    <source>
        <dbReference type="ARBA" id="ARBA00022692"/>
    </source>
</evidence>
<keyword evidence="3 6" id="KW-0812">Transmembrane</keyword>
<evidence type="ECO:0000256" key="6">
    <source>
        <dbReference type="SAM" id="Phobius"/>
    </source>
</evidence>
<evidence type="ECO:0000256" key="5">
    <source>
        <dbReference type="ARBA" id="ARBA00023136"/>
    </source>
</evidence>
<comment type="subcellular location">
    <subcellularLocation>
        <location evidence="1">Membrane</location>
        <topology evidence="1">Multi-pass membrane protein</topology>
    </subcellularLocation>
</comment>
<comment type="similarity">
    <text evidence="2">Belongs to the tetraspanin (TM4SF) family.</text>
</comment>
<evidence type="ECO:0000256" key="1">
    <source>
        <dbReference type="ARBA" id="ARBA00004141"/>
    </source>
</evidence>
<dbReference type="Proteomes" id="UP000818029">
    <property type="component" value="Chromosome D08"/>
</dbReference>
<dbReference type="STRING" id="3635.A0A1U8IST2"/>
<dbReference type="GO" id="GO:0009734">
    <property type="term" value="P:auxin-activated signaling pathway"/>
    <property type="evidence" value="ECO:0007669"/>
    <property type="project" value="InterPro"/>
</dbReference>
<protein>
    <submittedName>
        <fullName evidence="8">Tetraspanin-7</fullName>
    </submittedName>
</protein>
<dbReference type="InterPro" id="IPR018499">
    <property type="entry name" value="Tetraspanin/Peripherin"/>
</dbReference>
<keyword evidence="7" id="KW-1185">Reference proteome</keyword>
<proteinExistence type="inferred from homology"/>
<evidence type="ECO:0000313" key="8">
    <source>
        <dbReference type="RefSeq" id="XP_016681125.1"/>
    </source>
</evidence>
<dbReference type="InterPro" id="IPR044991">
    <property type="entry name" value="TET_plant"/>
</dbReference>
<dbReference type="PANTHER" id="PTHR32191">
    <property type="entry name" value="TETRASPANIN-8-RELATED"/>
    <property type="match status" value="1"/>
</dbReference>
<evidence type="ECO:0000256" key="2">
    <source>
        <dbReference type="ARBA" id="ARBA00006840"/>
    </source>
</evidence>
<keyword evidence="5 6" id="KW-0472">Membrane</keyword>
<dbReference type="AlphaFoldDB" id="A0A1U8IST2"/>
<evidence type="ECO:0000256" key="4">
    <source>
        <dbReference type="ARBA" id="ARBA00022989"/>
    </source>
</evidence>
<dbReference type="KEGG" id="ghi:107899899"/>
<dbReference type="Pfam" id="PF00335">
    <property type="entry name" value="Tetraspanin"/>
    <property type="match status" value="1"/>
</dbReference>
<gene>
    <name evidence="8" type="primary">LOC107899899</name>
</gene>
<dbReference type="GO" id="GO:0009506">
    <property type="term" value="C:plasmodesma"/>
    <property type="evidence" value="ECO:0000318"/>
    <property type="project" value="GO_Central"/>
</dbReference>
<feature type="transmembrane region" description="Helical" evidence="6">
    <location>
        <begin position="244"/>
        <end position="267"/>
    </location>
</feature>
<dbReference type="OrthoDB" id="941422at2759"/>
<accession>A0A1U8IST2</accession>
<dbReference type="RefSeq" id="XP_016681125.1">
    <property type="nucleotide sequence ID" value="XM_016825636.1"/>
</dbReference>
<feature type="transmembrane region" description="Helical" evidence="6">
    <location>
        <begin position="79"/>
        <end position="102"/>
    </location>
</feature>
<dbReference type="PaxDb" id="3635-A0A1U8IST2"/>
<feature type="transmembrane region" description="Helical" evidence="6">
    <location>
        <begin position="20"/>
        <end position="39"/>
    </location>
</feature>
<reference evidence="7" key="1">
    <citation type="journal article" date="2020" name="Nat. Genet.">
        <title>Genomic diversifications of five Gossypium allopolyploid species and their impact on cotton improvement.</title>
        <authorList>
            <person name="Chen Z.J."/>
            <person name="Sreedasyam A."/>
            <person name="Ando A."/>
            <person name="Song Q."/>
            <person name="De Santiago L.M."/>
            <person name="Hulse-Kemp A.M."/>
            <person name="Ding M."/>
            <person name="Ye W."/>
            <person name="Kirkbride R.C."/>
            <person name="Jenkins J."/>
            <person name="Plott C."/>
            <person name="Lovell J."/>
            <person name="Lin Y.M."/>
            <person name="Vaughn R."/>
            <person name="Liu B."/>
            <person name="Simpson S."/>
            <person name="Scheffler B.E."/>
            <person name="Wen L."/>
            <person name="Saski C.A."/>
            <person name="Grover C.E."/>
            <person name="Hu G."/>
            <person name="Conover J.L."/>
            <person name="Carlson J.W."/>
            <person name="Shu S."/>
            <person name="Boston L.B."/>
            <person name="Williams M."/>
            <person name="Peterson D.G."/>
            <person name="McGee K."/>
            <person name="Jones D.C."/>
            <person name="Wendel J.F."/>
            <person name="Stelly D.M."/>
            <person name="Grimwood J."/>
            <person name="Schmutz J."/>
        </authorList>
    </citation>
    <scope>NUCLEOTIDE SEQUENCE [LARGE SCALE GENOMIC DNA]</scope>
    <source>
        <strain evidence="7">cv. TM-1</strain>
    </source>
</reference>
<keyword evidence="4 6" id="KW-1133">Transmembrane helix</keyword>